<dbReference type="KEGG" id="nav:JQS30_17045"/>
<dbReference type="EMBL" id="CP070498">
    <property type="protein sequence ID" value="QSB07149.1"/>
    <property type="molecule type" value="Genomic_DNA"/>
</dbReference>
<evidence type="ECO:0000313" key="2">
    <source>
        <dbReference type="Proteomes" id="UP000662939"/>
    </source>
</evidence>
<keyword evidence="1" id="KW-0614">Plasmid</keyword>
<dbReference type="Proteomes" id="UP000662939">
    <property type="component" value="Plasmid p1"/>
</dbReference>
<accession>A0A895XV63</accession>
<reference evidence="1" key="1">
    <citation type="submission" date="2021-02" db="EMBL/GenBank/DDBJ databases">
        <title>Natronoglycomyces albus gen. nov., sp. nov, a haloalkaliphilic actinobacterium from a soda solonchak soil.</title>
        <authorList>
            <person name="Sorokin D.Y."/>
            <person name="Khijniak T.V."/>
            <person name="Zakharycheva A.P."/>
            <person name="Boueva O.V."/>
            <person name="Ariskina E.V."/>
            <person name="Hahnke R.L."/>
            <person name="Bunk B."/>
            <person name="Sproer C."/>
            <person name="Schumann P."/>
            <person name="Evtushenko L.I."/>
            <person name="Kublanov I.V."/>
        </authorList>
    </citation>
    <scope>NUCLEOTIDE SEQUENCE</scope>
    <source>
        <strain evidence="1">DSM 106290</strain>
        <plasmid evidence="1">p1</plasmid>
    </source>
</reference>
<dbReference type="AlphaFoldDB" id="A0A895XV63"/>
<sequence length="95" mass="10693">MTNIETLRHKAKYAATEEDSGLKSRLSPVIYRELKAAGTPLDFETICTRVGVYKAEAAQAGMDLDHLRMIVIMTLDMHTEIGTLTEHDGQWQMAR</sequence>
<protein>
    <submittedName>
        <fullName evidence="1">Uncharacterized protein</fullName>
    </submittedName>
</protein>
<geneLocation type="plasmid" evidence="1 2">
    <name>p1</name>
</geneLocation>
<dbReference type="RefSeq" id="WP_213173144.1">
    <property type="nucleotide sequence ID" value="NZ_CP070498.1"/>
</dbReference>
<keyword evidence="2" id="KW-1185">Reference proteome</keyword>
<name>A0A895XV63_9ACTN</name>
<evidence type="ECO:0000313" key="1">
    <source>
        <dbReference type="EMBL" id="QSB07149.1"/>
    </source>
</evidence>
<gene>
    <name evidence="1" type="ORF">JQS30_17045</name>
</gene>
<proteinExistence type="predicted"/>
<organism evidence="1 2">
    <name type="scientific">Natronoglycomyces albus</name>
    <dbReference type="NCBI Taxonomy" id="2811108"/>
    <lineage>
        <taxon>Bacteria</taxon>
        <taxon>Bacillati</taxon>
        <taxon>Actinomycetota</taxon>
        <taxon>Actinomycetes</taxon>
        <taxon>Glycomycetales</taxon>
        <taxon>Glycomycetaceae</taxon>
        <taxon>Natronoglycomyces</taxon>
    </lineage>
</organism>